<dbReference type="InterPro" id="IPR023091">
    <property type="entry name" value="MetalPrtase_cat_dom_sf_prd"/>
</dbReference>
<dbReference type="InterPro" id="IPR002036">
    <property type="entry name" value="YbeY"/>
</dbReference>
<evidence type="ECO:0000256" key="2">
    <source>
        <dbReference type="ARBA" id="ARBA00022722"/>
    </source>
</evidence>
<keyword evidence="7" id="KW-0690">Ribosome biogenesis</keyword>
<protein>
    <recommendedName>
        <fullName evidence="7">Endoribonuclease YbeY</fullName>
        <ecNumber evidence="7">3.1.-.-</ecNumber>
    </recommendedName>
</protein>
<evidence type="ECO:0000256" key="4">
    <source>
        <dbReference type="ARBA" id="ARBA00022759"/>
    </source>
</evidence>
<reference evidence="8 9" key="1">
    <citation type="submission" date="2019-08" db="EMBL/GenBank/DDBJ databases">
        <title>100 year-old enigma solved: identification of Planctomyces bekefii, the type genus and species of the phylum Planctomycetes.</title>
        <authorList>
            <person name="Svetlana D.N."/>
            <person name="Overmann J."/>
        </authorList>
    </citation>
    <scope>NUCLEOTIDE SEQUENCE [LARGE SCALE GENOMIC DNA]</scope>
    <source>
        <strain evidence="8">Phe10_nw2017</strain>
    </source>
</reference>
<comment type="caution">
    <text evidence="8">The sequence shown here is derived from an EMBL/GenBank/DDBJ whole genome shotgun (WGS) entry which is preliminary data.</text>
</comment>
<dbReference type="PANTHER" id="PTHR46986:SF1">
    <property type="entry name" value="ENDORIBONUCLEASE YBEY, CHLOROPLASTIC"/>
    <property type="match status" value="1"/>
</dbReference>
<dbReference type="Pfam" id="PF02130">
    <property type="entry name" value="YbeY"/>
    <property type="match status" value="1"/>
</dbReference>
<evidence type="ECO:0000313" key="9">
    <source>
        <dbReference type="Proteomes" id="UP000321083"/>
    </source>
</evidence>
<evidence type="ECO:0000256" key="3">
    <source>
        <dbReference type="ARBA" id="ARBA00022723"/>
    </source>
</evidence>
<dbReference type="InterPro" id="IPR020549">
    <property type="entry name" value="YbeY_CS"/>
</dbReference>
<dbReference type="EC" id="3.1.-.-" evidence="7"/>
<proteinExistence type="inferred from homology"/>
<feature type="binding site" evidence="7">
    <location>
        <position position="147"/>
    </location>
    <ligand>
        <name>Zn(2+)</name>
        <dbReference type="ChEBI" id="CHEBI:29105"/>
        <note>catalytic</note>
    </ligand>
</feature>
<evidence type="ECO:0000256" key="6">
    <source>
        <dbReference type="ARBA" id="ARBA00022833"/>
    </source>
</evidence>
<dbReference type="GO" id="GO:0008270">
    <property type="term" value="F:zinc ion binding"/>
    <property type="evidence" value="ECO:0007669"/>
    <property type="project" value="UniProtKB-UniRule"/>
</dbReference>
<comment type="function">
    <text evidence="7">Single strand-specific metallo-endoribonuclease involved in late-stage 70S ribosome quality control and in maturation of the 3' terminus of the 16S rRNA.</text>
</comment>
<dbReference type="HAMAP" id="MF_00009">
    <property type="entry name" value="Endoribonucl_YbeY"/>
    <property type="match status" value="1"/>
</dbReference>
<evidence type="ECO:0000256" key="1">
    <source>
        <dbReference type="ARBA" id="ARBA00010875"/>
    </source>
</evidence>
<keyword evidence="6 7" id="KW-0862">Zinc</keyword>
<feature type="binding site" evidence="7">
    <location>
        <position position="153"/>
    </location>
    <ligand>
        <name>Zn(2+)</name>
        <dbReference type="ChEBI" id="CHEBI:29105"/>
        <note>catalytic</note>
    </ligand>
</feature>
<evidence type="ECO:0000313" key="8">
    <source>
        <dbReference type="EMBL" id="TWW09043.1"/>
    </source>
</evidence>
<dbReference type="GO" id="GO:0006364">
    <property type="term" value="P:rRNA processing"/>
    <property type="evidence" value="ECO:0007669"/>
    <property type="project" value="UniProtKB-UniRule"/>
</dbReference>
<gene>
    <name evidence="7" type="primary">ybeY</name>
    <name evidence="8" type="ORF">E3A20_18270</name>
</gene>
<keyword evidence="7" id="KW-0698">rRNA processing</keyword>
<dbReference type="GO" id="GO:0004521">
    <property type="term" value="F:RNA endonuclease activity"/>
    <property type="evidence" value="ECO:0007669"/>
    <property type="project" value="UniProtKB-UniRule"/>
</dbReference>
<dbReference type="GO" id="GO:0004222">
    <property type="term" value="F:metalloendopeptidase activity"/>
    <property type="evidence" value="ECO:0007669"/>
    <property type="project" value="InterPro"/>
</dbReference>
<keyword evidence="4 7" id="KW-0255">Endonuclease</keyword>
<dbReference type="EMBL" id="SRHE01000408">
    <property type="protein sequence ID" value="TWW09043.1"/>
    <property type="molecule type" value="Genomic_DNA"/>
</dbReference>
<comment type="subcellular location">
    <subcellularLocation>
        <location evidence="7">Cytoplasm</location>
    </subcellularLocation>
</comment>
<dbReference type="AlphaFoldDB" id="A0A5C6M4C1"/>
<dbReference type="SUPFAM" id="SSF55486">
    <property type="entry name" value="Metalloproteases ('zincins'), catalytic domain"/>
    <property type="match status" value="1"/>
</dbReference>
<dbReference type="Gene3D" id="3.40.390.30">
    <property type="entry name" value="Metalloproteases ('zincins'), catalytic domain"/>
    <property type="match status" value="1"/>
</dbReference>
<dbReference type="Proteomes" id="UP000321083">
    <property type="component" value="Unassembled WGS sequence"/>
</dbReference>
<name>A0A5C6M4C1_9PLAN</name>
<keyword evidence="2 7" id="KW-0540">Nuclease</keyword>
<keyword evidence="7" id="KW-0963">Cytoplasm</keyword>
<dbReference type="PANTHER" id="PTHR46986">
    <property type="entry name" value="ENDORIBONUCLEASE YBEY, CHLOROPLASTIC"/>
    <property type="match status" value="1"/>
</dbReference>
<organism evidence="8 9">
    <name type="scientific">Planctomyces bekefii</name>
    <dbReference type="NCBI Taxonomy" id="1653850"/>
    <lineage>
        <taxon>Bacteria</taxon>
        <taxon>Pseudomonadati</taxon>
        <taxon>Planctomycetota</taxon>
        <taxon>Planctomycetia</taxon>
        <taxon>Planctomycetales</taxon>
        <taxon>Planctomycetaceae</taxon>
        <taxon>Planctomyces</taxon>
    </lineage>
</organism>
<feature type="binding site" evidence="7">
    <location>
        <position position="143"/>
    </location>
    <ligand>
        <name>Zn(2+)</name>
        <dbReference type="ChEBI" id="CHEBI:29105"/>
        <note>catalytic</note>
    </ligand>
</feature>
<keyword evidence="5 7" id="KW-0378">Hydrolase</keyword>
<dbReference type="NCBIfam" id="TIGR00043">
    <property type="entry name" value="rRNA maturation RNase YbeY"/>
    <property type="match status" value="1"/>
</dbReference>
<dbReference type="GO" id="GO:0005737">
    <property type="term" value="C:cytoplasm"/>
    <property type="evidence" value="ECO:0007669"/>
    <property type="project" value="UniProtKB-SubCell"/>
</dbReference>
<evidence type="ECO:0000256" key="7">
    <source>
        <dbReference type="HAMAP-Rule" id="MF_00009"/>
    </source>
</evidence>
<sequence length="185" mass="21023">MAKIALSIRTNSGSIIKDSHTGTEIDLQSTIPWASLADKVFQITFKPYFMNQEVVLSFCEPDEIQQLNSLYRNINQVTDVLSFNAIGNTSVDLFKFEDLVDKPDLDPEDAALGDVIICIQKAQLQAKEQNKALKDELAMLFVHGLLHLLGYDHETRDEALEMFKLQELVLNHKFEVRESQFDASF</sequence>
<keyword evidence="3 7" id="KW-0479">Metal-binding</keyword>
<keyword evidence="9" id="KW-1185">Reference proteome</keyword>
<accession>A0A5C6M4C1</accession>
<comment type="cofactor">
    <cofactor evidence="7">
        <name>Zn(2+)</name>
        <dbReference type="ChEBI" id="CHEBI:29105"/>
    </cofactor>
    <text evidence="7">Binds 1 zinc ion.</text>
</comment>
<evidence type="ECO:0000256" key="5">
    <source>
        <dbReference type="ARBA" id="ARBA00022801"/>
    </source>
</evidence>
<reference evidence="8 9" key="2">
    <citation type="submission" date="2019-08" db="EMBL/GenBank/DDBJ databases">
        <authorList>
            <person name="Henke P."/>
        </authorList>
    </citation>
    <scope>NUCLEOTIDE SEQUENCE [LARGE SCALE GENOMIC DNA]</scope>
    <source>
        <strain evidence="8">Phe10_nw2017</strain>
    </source>
</reference>
<comment type="similarity">
    <text evidence="1 7">Belongs to the endoribonuclease YbeY family.</text>
</comment>
<dbReference type="PROSITE" id="PS01306">
    <property type="entry name" value="UPF0054"/>
    <property type="match status" value="1"/>
</dbReference>